<comment type="caution">
    <text evidence="2">The sequence shown here is derived from an EMBL/GenBank/DDBJ whole genome shotgun (WGS) entry which is preliminary data.</text>
</comment>
<keyword evidence="1" id="KW-0472">Membrane</keyword>
<sequence length="172" mass="17236">MRQTGRMPWCSRAVPAGPLAGLVAGAAAGAAGTTALNAVTYLDMVVRGRGASDTPEETVERLSSTTHLPVPGRGEARAHRVAGLGPLLGLATGIGVGAVLGVARATGRRPGRSVTAAAATLGALLAANAPMAALGVSDPRTWSATDWLSDLLPHAGYGVVTGWTLTALLPDR</sequence>
<feature type="transmembrane region" description="Helical" evidence="1">
    <location>
        <begin position="114"/>
        <end position="131"/>
    </location>
</feature>
<gene>
    <name evidence="2" type="ORF">RM844_29900</name>
</gene>
<keyword evidence="3" id="KW-1185">Reference proteome</keyword>
<keyword evidence="1" id="KW-0812">Transmembrane</keyword>
<dbReference type="Proteomes" id="UP001183410">
    <property type="component" value="Unassembled WGS sequence"/>
</dbReference>
<reference evidence="3" key="1">
    <citation type="submission" date="2023-07" db="EMBL/GenBank/DDBJ databases">
        <title>30 novel species of actinomycetes from the DSMZ collection.</title>
        <authorList>
            <person name="Nouioui I."/>
        </authorList>
    </citation>
    <scope>NUCLEOTIDE SEQUENCE [LARGE SCALE GENOMIC DNA]</scope>
    <source>
        <strain evidence="3">DSM 44915</strain>
    </source>
</reference>
<protein>
    <submittedName>
        <fullName evidence="2">Uncharacterized protein</fullName>
    </submittedName>
</protein>
<feature type="transmembrane region" description="Helical" evidence="1">
    <location>
        <begin position="151"/>
        <end position="169"/>
    </location>
</feature>
<proteinExistence type="predicted"/>
<keyword evidence="1" id="KW-1133">Transmembrane helix</keyword>
<evidence type="ECO:0000313" key="3">
    <source>
        <dbReference type="Proteomes" id="UP001183410"/>
    </source>
</evidence>
<accession>A0ABU2K0I4</accession>
<evidence type="ECO:0000256" key="1">
    <source>
        <dbReference type="SAM" id="Phobius"/>
    </source>
</evidence>
<dbReference type="RefSeq" id="WP_311670559.1">
    <property type="nucleotide sequence ID" value="NZ_JAVREO010000028.1"/>
</dbReference>
<name>A0ABU2K0I4_9ACTN</name>
<feature type="transmembrane region" description="Helical" evidence="1">
    <location>
        <begin position="81"/>
        <end position="102"/>
    </location>
</feature>
<evidence type="ECO:0000313" key="2">
    <source>
        <dbReference type="EMBL" id="MDT0270493.1"/>
    </source>
</evidence>
<dbReference type="EMBL" id="JAVREO010000028">
    <property type="protein sequence ID" value="MDT0270493.1"/>
    <property type="molecule type" value="Genomic_DNA"/>
</dbReference>
<organism evidence="2 3">
    <name type="scientific">Streptomyces chisholmiae</name>
    <dbReference type="NCBI Taxonomy" id="3075540"/>
    <lineage>
        <taxon>Bacteria</taxon>
        <taxon>Bacillati</taxon>
        <taxon>Actinomycetota</taxon>
        <taxon>Actinomycetes</taxon>
        <taxon>Kitasatosporales</taxon>
        <taxon>Streptomycetaceae</taxon>
        <taxon>Streptomyces</taxon>
    </lineage>
</organism>